<accession>A0A2J8A159</accession>
<dbReference type="InterPro" id="IPR004323">
    <property type="entry name" value="Ion_tolerance_CutA"/>
</dbReference>
<comment type="similarity">
    <text evidence="1">Belongs to the CutA family.</text>
</comment>
<feature type="compositionally biased region" description="Gly residues" evidence="2">
    <location>
        <begin position="78"/>
        <end position="87"/>
    </location>
</feature>
<dbReference type="Pfam" id="PF03091">
    <property type="entry name" value="CutA1"/>
    <property type="match status" value="1"/>
</dbReference>
<proteinExistence type="inferred from homology"/>
<evidence type="ECO:0000256" key="2">
    <source>
        <dbReference type="SAM" id="MobiDB-lite"/>
    </source>
</evidence>
<organism evidence="3 4">
    <name type="scientific">Tetrabaena socialis</name>
    <dbReference type="NCBI Taxonomy" id="47790"/>
    <lineage>
        <taxon>Eukaryota</taxon>
        <taxon>Viridiplantae</taxon>
        <taxon>Chlorophyta</taxon>
        <taxon>core chlorophytes</taxon>
        <taxon>Chlorophyceae</taxon>
        <taxon>CS clade</taxon>
        <taxon>Chlamydomonadales</taxon>
        <taxon>Tetrabaenaceae</taxon>
        <taxon>Tetrabaena</taxon>
    </lineage>
</organism>
<reference evidence="3 4" key="1">
    <citation type="journal article" date="2017" name="Mol. Biol. Evol.">
        <title>The 4-celled Tetrabaena socialis nuclear genome reveals the essential components for genetic control of cell number at the origin of multicellularity in the volvocine lineage.</title>
        <authorList>
            <person name="Featherston J."/>
            <person name="Arakaki Y."/>
            <person name="Hanschen E.R."/>
            <person name="Ferris P.J."/>
            <person name="Michod R.E."/>
            <person name="Olson B.J.S.C."/>
            <person name="Nozaki H."/>
            <person name="Durand P.M."/>
        </authorList>
    </citation>
    <scope>NUCLEOTIDE SEQUENCE [LARGE SCALE GENOMIC DNA]</scope>
    <source>
        <strain evidence="3 4">NIES-571</strain>
    </source>
</reference>
<dbReference type="OrthoDB" id="2017693at2759"/>
<dbReference type="Proteomes" id="UP000236333">
    <property type="component" value="Unassembled WGS sequence"/>
</dbReference>
<dbReference type="PROSITE" id="PS51257">
    <property type="entry name" value="PROKAR_LIPOPROTEIN"/>
    <property type="match status" value="1"/>
</dbReference>
<dbReference type="SUPFAM" id="SSF54913">
    <property type="entry name" value="GlnB-like"/>
    <property type="match status" value="1"/>
</dbReference>
<name>A0A2J8A159_9CHLO</name>
<evidence type="ECO:0000313" key="3">
    <source>
        <dbReference type="EMBL" id="PNH06228.1"/>
    </source>
</evidence>
<gene>
    <name evidence="3" type="ORF">TSOC_007405</name>
</gene>
<dbReference type="GO" id="GO:0005507">
    <property type="term" value="F:copper ion binding"/>
    <property type="evidence" value="ECO:0007669"/>
    <property type="project" value="TreeGrafter"/>
</dbReference>
<dbReference type="PANTHER" id="PTHR23419:SF8">
    <property type="entry name" value="FI09726P"/>
    <property type="match status" value="1"/>
</dbReference>
<feature type="compositionally biased region" description="Low complexity" evidence="2">
    <location>
        <begin position="46"/>
        <end position="57"/>
    </location>
</feature>
<sequence length="248" mass="24600">MTPLWRGILAAPALRRTPLPAATAAAAAACPAAIAAGGTRQPWPAAPAAAATAPTAPKFSLPRARWQQPPRSSPALGRLGGGAGGVLGSASRPRTVSGPGAVAATSMSSGADAPGSSPSGTIVVYVTVPSAKVGDALASKIVEARLAACVNILPGVTSVYWWDGKVNKDPELLLIIKTRAELLPQLTDFVRANHPYDEPEVVALPILGGSPTYLQWLKDNTAPAAVAAAAAAAAAGAADEGGAGKAGS</sequence>
<dbReference type="PANTHER" id="PTHR23419">
    <property type="entry name" value="DIVALENT CATION TOLERANCE CUTA-RELATED"/>
    <property type="match status" value="1"/>
</dbReference>
<dbReference type="InterPro" id="IPR015867">
    <property type="entry name" value="N-reg_PII/ATP_PRibTrfase_C"/>
</dbReference>
<dbReference type="InterPro" id="IPR011322">
    <property type="entry name" value="N-reg_PII-like_a/b"/>
</dbReference>
<evidence type="ECO:0000313" key="4">
    <source>
        <dbReference type="Proteomes" id="UP000236333"/>
    </source>
</evidence>
<comment type="caution">
    <text evidence="3">The sequence shown here is derived from an EMBL/GenBank/DDBJ whole genome shotgun (WGS) entry which is preliminary data.</text>
</comment>
<protein>
    <submittedName>
        <fullName evidence="3">Protein CutA 1, chloroplastic</fullName>
    </submittedName>
</protein>
<dbReference type="GO" id="GO:0010038">
    <property type="term" value="P:response to metal ion"/>
    <property type="evidence" value="ECO:0007669"/>
    <property type="project" value="InterPro"/>
</dbReference>
<dbReference type="Gene3D" id="3.30.70.120">
    <property type="match status" value="1"/>
</dbReference>
<feature type="region of interest" description="Disordered" evidence="2">
    <location>
        <begin position="41"/>
        <end position="117"/>
    </location>
</feature>
<evidence type="ECO:0000256" key="1">
    <source>
        <dbReference type="ARBA" id="ARBA00010169"/>
    </source>
</evidence>
<feature type="compositionally biased region" description="Low complexity" evidence="2">
    <location>
        <begin position="106"/>
        <end position="117"/>
    </location>
</feature>
<dbReference type="EMBL" id="PGGS01000249">
    <property type="protein sequence ID" value="PNH06228.1"/>
    <property type="molecule type" value="Genomic_DNA"/>
</dbReference>
<keyword evidence="4" id="KW-1185">Reference proteome</keyword>
<dbReference type="AlphaFoldDB" id="A0A2J8A159"/>